<evidence type="ECO:0000256" key="3">
    <source>
        <dbReference type="ARBA" id="ARBA00022475"/>
    </source>
</evidence>
<evidence type="ECO:0000256" key="1">
    <source>
        <dbReference type="ARBA" id="ARBA00004651"/>
    </source>
</evidence>
<dbReference type="Proteomes" id="UP001589619">
    <property type="component" value="Unassembled WGS sequence"/>
</dbReference>
<evidence type="ECO:0000259" key="8">
    <source>
        <dbReference type="PROSITE" id="PS50928"/>
    </source>
</evidence>
<feature type="transmembrane region" description="Helical" evidence="7">
    <location>
        <begin position="12"/>
        <end position="30"/>
    </location>
</feature>
<dbReference type="Gene3D" id="1.10.3720.10">
    <property type="entry name" value="MetI-like"/>
    <property type="match status" value="1"/>
</dbReference>
<dbReference type="RefSeq" id="WP_344906372.1">
    <property type="nucleotide sequence ID" value="NZ_BAAAYO010000003.1"/>
</dbReference>
<dbReference type="CDD" id="cd06261">
    <property type="entry name" value="TM_PBP2"/>
    <property type="match status" value="1"/>
</dbReference>
<dbReference type="InterPro" id="IPR000515">
    <property type="entry name" value="MetI-like"/>
</dbReference>
<evidence type="ECO:0000256" key="6">
    <source>
        <dbReference type="ARBA" id="ARBA00023136"/>
    </source>
</evidence>
<evidence type="ECO:0000256" key="2">
    <source>
        <dbReference type="ARBA" id="ARBA00022448"/>
    </source>
</evidence>
<feature type="transmembrane region" description="Helical" evidence="7">
    <location>
        <begin position="108"/>
        <end position="128"/>
    </location>
</feature>
<dbReference type="InterPro" id="IPR035906">
    <property type="entry name" value="MetI-like_sf"/>
</dbReference>
<sequence length="287" mass="32200">MHMTIGEKVFQAFLLLFISLLCILMLYPFVHELAVSLSTPAEAIRQGIHIIPLEFSLAAYKEVFSSKTVWSGLGNSLFRTVVGTALMLFMMTIGAYPLSKKNLPHRNVYTMFIVITMFFSGGLIPTYLLIKSLHLIDSRWALIIPGLINTFSMMIMRNFFMGVPDELEESAKIDGANDIRILFTIVVPLSMPIMATVGLWSAVYHWNGWFDALIYIQDSSKQVLQIYLRKLVVSNEDTALQAMMSGTVTSESIKAAVIMFVTMPILVIYPFLQKYFVKGALIGSLKG</sequence>
<comment type="similarity">
    <text evidence="7">Belongs to the binding-protein-dependent transport system permease family.</text>
</comment>
<comment type="caution">
    <text evidence="9">The sequence shown here is derived from an EMBL/GenBank/DDBJ whole genome shotgun (WGS) entry which is preliminary data.</text>
</comment>
<keyword evidence="2 7" id="KW-0813">Transport</keyword>
<dbReference type="EMBL" id="JBHMAG010000030">
    <property type="protein sequence ID" value="MFB9756913.1"/>
    <property type="molecule type" value="Genomic_DNA"/>
</dbReference>
<protein>
    <submittedName>
        <fullName evidence="9">Carbohydrate ABC transporter permease</fullName>
    </submittedName>
</protein>
<evidence type="ECO:0000256" key="5">
    <source>
        <dbReference type="ARBA" id="ARBA00022989"/>
    </source>
</evidence>
<evidence type="ECO:0000256" key="7">
    <source>
        <dbReference type="RuleBase" id="RU363032"/>
    </source>
</evidence>
<feature type="transmembrane region" description="Helical" evidence="7">
    <location>
        <begin position="140"/>
        <end position="160"/>
    </location>
</feature>
<reference evidence="9 10" key="1">
    <citation type="submission" date="2024-09" db="EMBL/GenBank/DDBJ databases">
        <authorList>
            <person name="Sun Q."/>
            <person name="Mori K."/>
        </authorList>
    </citation>
    <scope>NUCLEOTIDE SEQUENCE [LARGE SCALE GENOMIC DNA]</scope>
    <source>
        <strain evidence="9 10">JCM 12520</strain>
    </source>
</reference>
<keyword evidence="6 7" id="KW-0472">Membrane</keyword>
<proteinExistence type="inferred from homology"/>
<organism evidence="9 10">
    <name type="scientific">Paenibacillus hodogayensis</name>
    <dbReference type="NCBI Taxonomy" id="279208"/>
    <lineage>
        <taxon>Bacteria</taxon>
        <taxon>Bacillati</taxon>
        <taxon>Bacillota</taxon>
        <taxon>Bacilli</taxon>
        <taxon>Bacillales</taxon>
        <taxon>Paenibacillaceae</taxon>
        <taxon>Paenibacillus</taxon>
    </lineage>
</organism>
<evidence type="ECO:0000313" key="10">
    <source>
        <dbReference type="Proteomes" id="UP001589619"/>
    </source>
</evidence>
<dbReference type="PROSITE" id="PS50928">
    <property type="entry name" value="ABC_TM1"/>
    <property type="match status" value="1"/>
</dbReference>
<keyword evidence="3" id="KW-1003">Cell membrane</keyword>
<evidence type="ECO:0000313" key="9">
    <source>
        <dbReference type="EMBL" id="MFB9756913.1"/>
    </source>
</evidence>
<name>A0ABV5W8W0_9BACL</name>
<dbReference type="Pfam" id="PF00528">
    <property type="entry name" value="BPD_transp_1"/>
    <property type="match status" value="1"/>
</dbReference>
<gene>
    <name evidence="9" type="ORF">ACFFNY_35550</name>
</gene>
<keyword evidence="10" id="KW-1185">Reference proteome</keyword>
<feature type="domain" description="ABC transmembrane type-1" evidence="8">
    <location>
        <begin position="73"/>
        <end position="269"/>
    </location>
</feature>
<dbReference type="PANTHER" id="PTHR43744:SF9">
    <property type="entry name" value="POLYGALACTURONAN_RHAMNOGALACTURONAN TRANSPORT SYSTEM PERMEASE PROTEIN YTCP"/>
    <property type="match status" value="1"/>
</dbReference>
<dbReference type="PANTHER" id="PTHR43744">
    <property type="entry name" value="ABC TRANSPORTER PERMEASE PROTEIN MG189-RELATED-RELATED"/>
    <property type="match status" value="1"/>
</dbReference>
<feature type="transmembrane region" description="Helical" evidence="7">
    <location>
        <begin position="181"/>
        <end position="203"/>
    </location>
</feature>
<comment type="subcellular location">
    <subcellularLocation>
        <location evidence="1 7">Cell membrane</location>
        <topology evidence="1 7">Multi-pass membrane protein</topology>
    </subcellularLocation>
</comment>
<feature type="transmembrane region" description="Helical" evidence="7">
    <location>
        <begin position="253"/>
        <end position="272"/>
    </location>
</feature>
<feature type="transmembrane region" description="Helical" evidence="7">
    <location>
        <begin position="77"/>
        <end position="96"/>
    </location>
</feature>
<keyword evidence="4 7" id="KW-0812">Transmembrane</keyword>
<evidence type="ECO:0000256" key="4">
    <source>
        <dbReference type="ARBA" id="ARBA00022692"/>
    </source>
</evidence>
<accession>A0ABV5W8W0</accession>
<keyword evidence="5 7" id="KW-1133">Transmembrane helix</keyword>
<dbReference type="SUPFAM" id="SSF161098">
    <property type="entry name" value="MetI-like"/>
    <property type="match status" value="1"/>
</dbReference>